<comment type="caution">
    <text evidence="1">The sequence shown here is derived from an EMBL/GenBank/DDBJ whole genome shotgun (WGS) entry which is preliminary data.</text>
</comment>
<proteinExistence type="predicted"/>
<name>A0A388JR02_CHABU</name>
<dbReference type="Proteomes" id="UP000265515">
    <property type="component" value="Unassembled WGS sequence"/>
</dbReference>
<keyword evidence="2" id="KW-1185">Reference proteome</keyword>
<evidence type="ECO:0000313" key="1">
    <source>
        <dbReference type="EMBL" id="GBG60211.1"/>
    </source>
</evidence>
<reference evidence="1 2" key="1">
    <citation type="journal article" date="2018" name="Cell">
        <title>The Chara Genome: Secondary Complexity and Implications for Plant Terrestrialization.</title>
        <authorList>
            <person name="Nishiyama T."/>
            <person name="Sakayama H."/>
            <person name="Vries J.D."/>
            <person name="Buschmann H."/>
            <person name="Saint-Marcoux D."/>
            <person name="Ullrich K.K."/>
            <person name="Haas F.B."/>
            <person name="Vanderstraeten L."/>
            <person name="Becker D."/>
            <person name="Lang D."/>
            <person name="Vosolsobe S."/>
            <person name="Rombauts S."/>
            <person name="Wilhelmsson P.K.I."/>
            <person name="Janitza P."/>
            <person name="Kern R."/>
            <person name="Heyl A."/>
            <person name="Rumpler F."/>
            <person name="Villalobos L.I.A.C."/>
            <person name="Clay J.M."/>
            <person name="Skokan R."/>
            <person name="Toyoda A."/>
            <person name="Suzuki Y."/>
            <person name="Kagoshima H."/>
            <person name="Schijlen E."/>
            <person name="Tajeshwar N."/>
            <person name="Catarino B."/>
            <person name="Hetherington A.J."/>
            <person name="Saltykova A."/>
            <person name="Bonnot C."/>
            <person name="Breuninger H."/>
            <person name="Symeonidi A."/>
            <person name="Radhakrishnan G.V."/>
            <person name="Van Nieuwerburgh F."/>
            <person name="Deforce D."/>
            <person name="Chang C."/>
            <person name="Karol K.G."/>
            <person name="Hedrich R."/>
            <person name="Ulvskov P."/>
            <person name="Glockner G."/>
            <person name="Delwiche C.F."/>
            <person name="Petrasek J."/>
            <person name="Van de Peer Y."/>
            <person name="Friml J."/>
            <person name="Beilby M."/>
            <person name="Dolan L."/>
            <person name="Kohara Y."/>
            <person name="Sugano S."/>
            <person name="Fujiyama A."/>
            <person name="Delaux P.-M."/>
            <person name="Quint M."/>
            <person name="TheiBen G."/>
            <person name="Hagemann M."/>
            <person name="Harholt J."/>
            <person name="Dunand C."/>
            <person name="Zachgo S."/>
            <person name="Langdale J."/>
            <person name="Maumus F."/>
            <person name="Straeten D.V.D."/>
            <person name="Gould S.B."/>
            <person name="Rensing S.A."/>
        </authorList>
    </citation>
    <scope>NUCLEOTIDE SEQUENCE [LARGE SCALE GENOMIC DNA]</scope>
    <source>
        <strain evidence="1 2">S276</strain>
    </source>
</reference>
<sequence length="160" mass="18762">MPERMAKLVYNSWNIRLLRSHQSGRGDDIHIPWVDDVPVEKEMEEWYADWLKRAHGDVDEEEVAVVDVDDEEDEFPLRRTFQCNDEVVERLCDEDSALVGTRRRDCHECTKPGKYREQELRRRSGSELPVPRELYTEEGYVLVMAARQAGTWVEGRVEGP</sequence>
<organism evidence="1 2">
    <name type="scientific">Chara braunii</name>
    <name type="common">Braun's stonewort</name>
    <dbReference type="NCBI Taxonomy" id="69332"/>
    <lineage>
        <taxon>Eukaryota</taxon>
        <taxon>Viridiplantae</taxon>
        <taxon>Streptophyta</taxon>
        <taxon>Charophyceae</taxon>
        <taxon>Charales</taxon>
        <taxon>Characeae</taxon>
        <taxon>Chara</taxon>
    </lineage>
</organism>
<dbReference type="EMBL" id="BFEA01000009">
    <property type="protein sequence ID" value="GBG60211.1"/>
    <property type="molecule type" value="Genomic_DNA"/>
</dbReference>
<gene>
    <name evidence="1" type="ORF">CBR_g3455</name>
</gene>
<accession>A0A388JR02</accession>
<protein>
    <submittedName>
        <fullName evidence="1">Uncharacterized protein</fullName>
    </submittedName>
</protein>
<evidence type="ECO:0000313" key="2">
    <source>
        <dbReference type="Proteomes" id="UP000265515"/>
    </source>
</evidence>
<dbReference type="AlphaFoldDB" id="A0A388JR02"/>
<dbReference type="Gramene" id="GBG60211">
    <property type="protein sequence ID" value="GBG60211"/>
    <property type="gene ID" value="CBR_g3455"/>
</dbReference>